<dbReference type="AlphaFoldDB" id="A0AAV6TD84"/>
<evidence type="ECO:0000256" key="1">
    <source>
        <dbReference type="SAM" id="MobiDB-lite"/>
    </source>
</evidence>
<gene>
    <name evidence="2" type="ORF">JTE90_016219</name>
</gene>
<dbReference type="InterPro" id="IPR008160">
    <property type="entry name" value="Collagen"/>
</dbReference>
<sequence length="76" mass="7746">PSRSYGRTGSSRSDGPLVFPGDRDKPGPPGAPGSKGEVGLPGAAGPPGEKGEWACLVTPDPQEVEMDLMDLTDLLA</sequence>
<dbReference type="Gene3D" id="1.20.5.320">
    <property type="entry name" value="6-Phosphogluconate Dehydrogenase, domain 3"/>
    <property type="match status" value="1"/>
</dbReference>
<accession>A0AAV6TD84</accession>
<dbReference type="Proteomes" id="UP000827092">
    <property type="component" value="Unassembled WGS sequence"/>
</dbReference>
<dbReference type="Pfam" id="PF01391">
    <property type="entry name" value="Collagen"/>
    <property type="match status" value="1"/>
</dbReference>
<feature type="compositionally biased region" description="Low complexity" evidence="1">
    <location>
        <begin position="1"/>
        <end position="15"/>
    </location>
</feature>
<feature type="non-terminal residue" evidence="2">
    <location>
        <position position="1"/>
    </location>
</feature>
<name>A0AAV6TD84_9ARAC</name>
<feature type="compositionally biased region" description="Low complexity" evidence="1">
    <location>
        <begin position="32"/>
        <end position="47"/>
    </location>
</feature>
<comment type="caution">
    <text evidence="2">The sequence shown here is derived from an EMBL/GenBank/DDBJ whole genome shotgun (WGS) entry which is preliminary data.</text>
</comment>
<evidence type="ECO:0000313" key="3">
    <source>
        <dbReference type="Proteomes" id="UP000827092"/>
    </source>
</evidence>
<reference evidence="2 3" key="1">
    <citation type="journal article" date="2022" name="Nat. Ecol. Evol.">
        <title>A masculinizing supergene underlies an exaggerated male reproductive morph in a spider.</title>
        <authorList>
            <person name="Hendrickx F."/>
            <person name="De Corte Z."/>
            <person name="Sonet G."/>
            <person name="Van Belleghem S.M."/>
            <person name="Kostlbacher S."/>
            <person name="Vangestel C."/>
        </authorList>
    </citation>
    <scope>NUCLEOTIDE SEQUENCE [LARGE SCALE GENOMIC DNA]</scope>
    <source>
        <strain evidence="2">W744_W776</strain>
    </source>
</reference>
<dbReference type="EMBL" id="JAFNEN010007268">
    <property type="protein sequence ID" value="KAG8155684.1"/>
    <property type="molecule type" value="Genomic_DNA"/>
</dbReference>
<proteinExistence type="predicted"/>
<evidence type="ECO:0000313" key="2">
    <source>
        <dbReference type="EMBL" id="KAG8155684.1"/>
    </source>
</evidence>
<protein>
    <recommendedName>
        <fullName evidence="4">Collagen</fullName>
    </recommendedName>
</protein>
<keyword evidence="3" id="KW-1185">Reference proteome</keyword>
<organism evidence="2 3">
    <name type="scientific">Oedothorax gibbosus</name>
    <dbReference type="NCBI Taxonomy" id="931172"/>
    <lineage>
        <taxon>Eukaryota</taxon>
        <taxon>Metazoa</taxon>
        <taxon>Ecdysozoa</taxon>
        <taxon>Arthropoda</taxon>
        <taxon>Chelicerata</taxon>
        <taxon>Arachnida</taxon>
        <taxon>Araneae</taxon>
        <taxon>Araneomorphae</taxon>
        <taxon>Entelegynae</taxon>
        <taxon>Araneoidea</taxon>
        <taxon>Linyphiidae</taxon>
        <taxon>Erigoninae</taxon>
        <taxon>Oedothorax</taxon>
    </lineage>
</organism>
<evidence type="ECO:0008006" key="4">
    <source>
        <dbReference type="Google" id="ProtNLM"/>
    </source>
</evidence>
<feature type="region of interest" description="Disordered" evidence="1">
    <location>
        <begin position="1"/>
        <end position="54"/>
    </location>
</feature>